<accession>A0A2S6HJJ0</accession>
<feature type="signal peptide" evidence="2">
    <location>
        <begin position="1"/>
        <end position="33"/>
    </location>
</feature>
<dbReference type="EMBL" id="PTIZ01000001">
    <property type="protein sequence ID" value="PPK77645.1"/>
    <property type="molecule type" value="Genomic_DNA"/>
</dbReference>
<feature type="transmembrane region" description="Helical" evidence="1">
    <location>
        <begin position="157"/>
        <end position="186"/>
    </location>
</feature>
<evidence type="ECO:0000256" key="1">
    <source>
        <dbReference type="SAM" id="Phobius"/>
    </source>
</evidence>
<gene>
    <name evidence="3" type="ORF">B0F87_10123</name>
</gene>
<evidence type="ECO:0000313" key="4">
    <source>
        <dbReference type="Proteomes" id="UP000240010"/>
    </source>
</evidence>
<organism evidence="3 4">
    <name type="scientific">Methylobacter tundripaludum</name>
    <dbReference type="NCBI Taxonomy" id="173365"/>
    <lineage>
        <taxon>Bacteria</taxon>
        <taxon>Pseudomonadati</taxon>
        <taxon>Pseudomonadota</taxon>
        <taxon>Gammaproteobacteria</taxon>
        <taxon>Methylococcales</taxon>
        <taxon>Methylococcaceae</taxon>
        <taxon>Methylobacter</taxon>
    </lineage>
</organism>
<feature type="chain" id="PRO_5015448049" evidence="2">
    <location>
        <begin position="34"/>
        <end position="193"/>
    </location>
</feature>
<keyword evidence="1" id="KW-0472">Membrane</keyword>
<reference evidence="3 4" key="1">
    <citation type="submission" date="2018-02" db="EMBL/GenBank/DDBJ databases">
        <title>Subsurface microbial communities from deep shales in Ohio and West Virginia, USA.</title>
        <authorList>
            <person name="Wrighton K."/>
        </authorList>
    </citation>
    <scope>NUCLEOTIDE SEQUENCE [LARGE SCALE GENOMIC DNA]</scope>
    <source>
        <strain evidence="3 4">OWC-DMM</strain>
    </source>
</reference>
<protein>
    <submittedName>
        <fullName evidence="3">Uncharacterized protein</fullName>
    </submittedName>
</protein>
<comment type="caution">
    <text evidence="3">The sequence shown here is derived from an EMBL/GenBank/DDBJ whole genome shotgun (WGS) entry which is preliminary data.</text>
</comment>
<dbReference type="RefSeq" id="WP_104427132.1">
    <property type="nucleotide sequence ID" value="NZ_PTIZ01000001.1"/>
</dbReference>
<proteinExistence type="predicted"/>
<sequence length="193" mass="21182">MRHLIINQPSKACRACLLIIALFSLMIDQPVFAHAGVDHDNSCFLTVGDTRLRISGYQFQPELEGKHFCHFFPELGQIVLAVEPLAEGQEKTLVTLELAALTSWLNPAEAFTVIKQQPEQPIGTGLASISQTIEQRGVYRLNVTLQEGSDKSRQQRLIFLVGIPVTKILVMIAGGLLVFVLGFAGLSSLKKKG</sequence>
<keyword evidence="1" id="KW-1133">Transmembrane helix</keyword>
<evidence type="ECO:0000256" key="2">
    <source>
        <dbReference type="SAM" id="SignalP"/>
    </source>
</evidence>
<dbReference type="AlphaFoldDB" id="A0A2S6HJJ0"/>
<keyword evidence="1" id="KW-0812">Transmembrane</keyword>
<keyword evidence="2" id="KW-0732">Signal</keyword>
<name>A0A2S6HJJ0_9GAMM</name>
<evidence type="ECO:0000313" key="3">
    <source>
        <dbReference type="EMBL" id="PPK77645.1"/>
    </source>
</evidence>
<dbReference type="Proteomes" id="UP000240010">
    <property type="component" value="Unassembled WGS sequence"/>
</dbReference>